<dbReference type="AlphaFoldDB" id="A0A139AVK4"/>
<evidence type="ECO:0000256" key="1">
    <source>
        <dbReference type="SAM" id="MobiDB-lite"/>
    </source>
</evidence>
<evidence type="ECO:0000313" key="3">
    <source>
        <dbReference type="Proteomes" id="UP000070544"/>
    </source>
</evidence>
<sequence>MPEGGSANHRRLLDKSPAAQISSRFRDPRTGKSPYNVYKALENITSASNSIQNQHLFKAFPHTIKALALMSPFTSFFEAVAPSTTHSRSSSTSSVASAGSSASVDSQRTAEALTAAQLGLADLHRSSSGRVSYAGGRMGRRMSRIQRTGVAVAAK</sequence>
<feature type="region of interest" description="Disordered" evidence="1">
    <location>
        <begin position="1"/>
        <end position="32"/>
    </location>
</feature>
<feature type="region of interest" description="Disordered" evidence="1">
    <location>
        <begin position="84"/>
        <end position="104"/>
    </location>
</feature>
<name>A0A139AVK4_GONPJ</name>
<gene>
    <name evidence="2" type="ORF">M427DRAFT_28298</name>
</gene>
<organism evidence="2 3">
    <name type="scientific">Gonapodya prolifera (strain JEL478)</name>
    <name type="common">Monoblepharis prolifera</name>
    <dbReference type="NCBI Taxonomy" id="1344416"/>
    <lineage>
        <taxon>Eukaryota</taxon>
        <taxon>Fungi</taxon>
        <taxon>Fungi incertae sedis</taxon>
        <taxon>Chytridiomycota</taxon>
        <taxon>Chytridiomycota incertae sedis</taxon>
        <taxon>Monoblepharidomycetes</taxon>
        <taxon>Monoblepharidales</taxon>
        <taxon>Gonapodyaceae</taxon>
        <taxon>Gonapodya</taxon>
    </lineage>
</organism>
<keyword evidence="3" id="KW-1185">Reference proteome</keyword>
<dbReference type="EMBL" id="KQ965735">
    <property type="protein sequence ID" value="KXS20613.1"/>
    <property type="molecule type" value="Genomic_DNA"/>
</dbReference>
<proteinExistence type="predicted"/>
<evidence type="ECO:0000313" key="2">
    <source>
        <dbReference type="EMBL" id="KXS20613.1"/>
    </source>
</evidence>
<reference evidence="2 3" key="1">
    <citation type="journal article" date="2015" name="Genome Biol. Evol.">
        <title>Phylogenomic analyses indicate that early fungi evolved digesting cell walls of algal ancestors of land plants.</title>
        <authorList>
            <person name="Chang Y."/>
            <person name="Wang S."/>
            <person name="Sekimoto S."/>
            <person name="Aerts A.L."/>
            <person name="Choi C."/>
            <person name="Clum A."/>
            <person name="LaButti K.M."/>
            <person name="Lindquist E.A."/>
            <person name="Yee Ngan C."/>
            <person name="Ohm R.A."/>
            <person name="Salamov A.A."/>
            <person name="Grigoriev I.V."/>
            <person name="Spatafora J.W."/>
            <person name="Berbee M.L."/>
        </authorList>
    </citation>
    <scope>NUCLEOTIDE SEQUENCE [LARGE SCALE GENOMIC DNA]</scope>
    <source>
        <strain evidence="2 3">JEL478</strain>
    </source>
</reference>
<dbReference type="Proteomes" id="UP000070544">
    <property type="component" value="Unassembled WGS sequence"/>
</dbReference>
<accession>A0A139AVK4</accession>
<protein>
    <submittedName>
        <fullName evidence="2">Uncharacterized protein</fullName>
    </submittedName>
</protein>